<comment type="caution">
    <text evidence="1">The sequence shown here is derived from an EMBL/GenBank/DDBJ whole genome shotgun (WGS) entry which is preliminary data.</text>
</comment>
<organism evidence="1 2">
    <name type="scientific">Oedothorax gibbosus</name>
    <dbReference type="NCBI Taxonomy" id="931172"/>
    <lineage>
        <taxon>Eukaryota</taxon>
        <taxon>Metazoa</taxon>
        <taxon>Ecdysozoa</taxon>
        <taxon>Arthropoda</taxon>
        <taxon>Chelicerata</taxon>
        <taxon>Arachnida</taxon>
        <taxon>Araneae</taxon>
        <taxon>Araneomorphae</taxon>
        <taxon>Entelegynae</taxon>
        <taxon>Araneoidea</taxon>
        <taxon>Linyphiidae</taxon>
        <taxon>Erigoninae</taxon>
        <taxon>Oedothorax</taxon>
    </lineage>
</organism>
<keyword evidence="2" id="KW-1185">Reference proteome</keyword>
<gene>
    <name evidence="1" type="ORF">JTE90_026596</name>
</gene>
<accession>A0AAV6TDU3</accession>
<dbReference type="Proteomes" id="UP000827092">
    <property type="component" value="Unassembled WGS sequence"/>
</dbReference>
<dbReference type="AlphaFoldDB" id="A0AAV6TDU3"/>
<reference evidence="1 2" key="1">
    <citation type="journal article" date="2022" name="Nat. Ecol. Evol.">
        <title>A masculinizing supergene underlies an exaggerated male reproductive morph in a spider.</title>
        <authorList>
            <person name="Hendrickx F."/>
            <person name="De Corte Z."/>
            <person name="Sonet G."/>
            <person name="Van Belleghem S.M."/>
            <person name="Kostlbacher S."/>
            <person name="Vangestel C."/>
        </authorList>
    </citation>
    <scope>NUCLEOTIDE SEQUENCE [LARGE SCALE GENOMIC DNA]</scope>
    <source>
        <strain evidence="1">W744_W776</strain>
    </source>
</reference>
<sequence>MGAIVTGGAGNFASLRLIIAKDLECKLITNYGSQKSPVIVIFSSLLPFPGVGNLRACCLPVLVAVSQASLFRNANPDIPSPRYDHGKRITYHSTLIGRHLNEYVRRDEARAIKQQP</sequence>
<name>A0AAV6TDU3_9ARAC</name>
<evidence type="ECO:0000313" key="2">
    <source>
        <dbReference type="Proteomes" id="UP000827092"/>
    </source>
</evidence>
<dbReference type="EMBL" id="JAFNEN010006531">
    <property type="protein sequence ID" value="KAG8155867.1"/>
    <property type="molecule type" value="Genomic_DNA"/>
</dbReference>
<proteinExistence type="predicted"/>
<protein>
    <submittedName>
        <fullName evidence="1">Uncharacterized protein</fullName>
    </submittedName>
</protein>
<evidence type="ECO:0000313" key="1">
    <source>
        <dbReference type="EMBL" id="KAG8155867.1"/>
    </source>
</evidence>